<dbReference type="CDD" id="cd14332">
    <property type="entry name" value="UBA_RuvA_C"/>
    <property type="match status" value="1"/>
</dbReference>
<dbReference type="GO" id="GO:0048476">
    <property type="term" value="C:Holliday junction resolvase complex"/>
    <property type="evidence" value="ECO:0007669"/>
    <property type="project" value="UniProtKB-UniRule"/>
</dbReference>
<evidence type="ECO:0000256" key="1">
    <source>
        <dbReference type="HAMAP-Rule" id="MF_00031"/>
    </source>
</evidence>
<dbReference type="InterPro" id="IPR000085">
    <property type="entry name" value="RuvA"/>
</dbReference>
<dbReference type="KEGG" id="fpn:ABE65_014895"/>
<dbReference type="HAMAP" id="MF_00031">
    <property type="entry name" value="DNA_HJ_migration_RuvA"/>
    <property type="match status" value="1"/>
</dbReference>
<keyword evidence="1" id="KW-0234">DNA repair</keyword>
<dbReference type="InterPro" id="IPR013849">
    <property type="entry name" value="DNA_helicase_Holl-junc_RuvA_I"/>
</dbReference>
<reference evidence="2 3" key="1">
    <citation type="submission" date="2016-04" db="EMBL/GenBank/DDBJ databases">
        <title>Complete genome sequence of Fictibacillus phosphorivorans G25-29, a strain toxic to nematodes.</title>
        <authorList>
            <person name="Zheng Z."/>
        </authorList>
    </citation>
    <scope>NUCLEOTIDE SEQUENCE [LARGE SCALE GENOMIC DNA]</scope>
    <source>
        <strain evidence="2 3">G25-29</strain>
    </source>
</reference>
<dbReference type="EMBL" id="CP015378">
    <property type="protein sequence ID" value="ANC78012.1"/>
    <property type="molecule type" value="Genomic_DNA"/>
</dbReference>
<protein>
    <recommendedName>
        <fullName evidence="1">Holliday junction branch migration complex subunit RuvA</fullName>
    </recommendedName>
</protein>
<dbReference type="GO" id="GO:0006281">
    <property type="term" value="P:DNA repair"/>
    <property type="evidence" value="ECO:0007669"/>
    <property type="project" value="UniProtKB-UniRule"/>
</dbReference>
<keyword evidence="3" id="KW-1185">Reference proteome</keyword>
<dbReference type="InterPro" id="IPR036267">
    <property type="entry name" value="RuvA_C_sf"/>
</dbReference>
<comment type="caution">
    <text evidence="1">Lacks conserved residue(s) required for the propagation of feature annotation.</text>
</comment>
<dbReference type="NCBIfam" id="TIGR00084">
    <property type="entry name" value="ruvA"/>
    <property type="match status" value="1"/>
</dbReference>
<dbReference type="STRING" id="1221500.ABE65_014895"/>
<comment type="domain">
    <text evidence="1">Has three domains with a flexible linker between the domains II and III and assumes an 'L' shape. Domain III is highly mobile and contacts RuvB.</text>
</comment>
<dbReference type="InterPro" id="IPR003583">
    <property type="entry name" value="Hlx-hairpin-Hlx_DNA-bd_motif"/>
</dbReference>
<keyword evidence="2" id="KW-0347">Helicase</keyword>
<keyword evidence="1" id="KW-0227">DNA damage</keyword>
<evidence type="ECO:0000313" key="3">
    <source>
        <dbReference type="Proteomes" id="UP000076623"/>
    </source>
</evidence>
<dbReference type="Pfam" id="PF07499">
    <property type="entry name" value="RuvA_C"/>
    <property type="match status" value="1"/>
</dbReference>
<keyword evidence="2" id="KW-0378">Hydrolase</keyword>
<dbReference type="GO" id="GO:0009379">
    <property type="term" value="C:Holliday junction helicase complex"/>
    <property type="evidence" value="ECO:0007669"/>
    <property type="project" value="InterPro"/>
</dbReference>
<dbReference type="GO" id="GO:0006310">
    <property type="term" value="P:DNA recombination"/>
    <property type="evidence" value="ECO:0007669"/>
    <property type="project" value="UniProtKB-UniRule"/>
</dbReference>
<feature type="region of interest" description="Domain III" evidence="1">
    <location>
        <begin position="147"/>
        <end position="197"/>
    </location>
</feature>
<accession>A0A160IQG1</accession>
<dbReference type="SUPFAM" id="SSF50249">
    <property type="entry name" value="Nucleic acid-binding proteins"/>
    <property type="match status" value="1"/>
</dbReference>
<dbReference type="InterPro" id="IPR011114">
    <property type="entry name" value="RuvA_C"/>
</dbReference>
<dbReference type="Gene3D" id="1.10.8.10">
    <property type="entry name" value="DNA helicase RuvA subunit, C-terminal domain"/>
    <property type="match status" value="1"/>
</dbReference>
<dbReference type="Pfam" id="PF01330">
    <property type="entry name" value="RuvA_N"/>
    <property type="match status" value="1"/>
</dbReference>
<dbReference type="GO" id="GO:0009378">
    <property type="term" value="F:four-way junction helicase activity"/>
    <property type="evidence" value="ECO:0007669"/>
    <property type="project" value="InterPro"/>
</dbReference>
<proteinExistence type="inferred from homology"/>
<sequence length="197" mass="22139">MIESISGNVDYITAEYIVINNNGIGYKILCPNPFIYKLNDQKTVYTYQYVREDILALYGFKNRKERDLFLKLLNVSGIGPKGALAIVAFGQPEQVVNAIEQEDEKFLTKFPGVGKKTARQMILDLKGKISIFADAEFTDGLFADVEPESDELDEALEALAVLGYGRKEIQKILPELKKEKMSANEYVKAALKKLMNS</sequence>
<dbReference type="Gene3D" id="1.10.150.20">
    <property type="entry name" value="5' to 3' exonuclease, C-terminal subdomain"/>
    <property type="match status" value="1"/>
</dbReference>
<evidence type="ECO:0000313" key="2">
    <source>
        <dbReference type="EMBL" id="ANC78012.1"/>
    </source>
</evidence>
<comment type="function">
    <text evidence="1">The RuvA-RuvB-RuvC complex processes Holliday junction (HJ) DNA during genetic recombination and DNA repair, while the RuvA-RuvB complex plays an important role in the rescue of blocked DNA replication forks via replication fork reversal (RFR). RuvA specifically binds to HJ cruciform DNA, conferring on it an open structure. The RuvB hexamer acts as an ATP-dependent pump, pulling dsDNA into and through the RuvAB complex. HJ branch migration allows RuvC to scan DNA until it finds its consensus sequence, where it cleaves and resolves the cruciform DNA.</text>
</comment>
<dbReference type="Gene3D" id="2.40.50.140">
    <property type="entry name" value="Nucleic acid-binding proteins"/>
    <property type="match status" value="1"/>
</dbReference>
<dbReference type="OrthoDB" id="5293449at2"/>
<comment type="subcellular location">
    <subcellularLocation>
        <location evidence="1">Cytoplasm</location>
    </subcellularLocation>
</comment>
<dbReference type="AlphaFoldDB" id="A0A160IQG1"/>
<keyword evidence="2" id="KW-0547">Nucleotide-binding</keyword>
<gene>
    <name evidence="1" type="primary">ruvA</name>
    <name evidence="2" type="ORF">ABE65_014895</name>
</gene>
<dbReference type="SUPFAM" id="SSF47781">
    <property type="entry name" value="RuvA domain 2-like"/>
    <property type="match status" value="1"/>
</dbReference>
<keyword evidence="1" id="KW-0963">Cytoplasm</keyword>
<comment type="similarity">
    <text evidence="1">Belongs to the RuvA family.</text>
</comment>
<organism evidence="2 3">
    <name type="scientific">Fictibacillus phosphorivorans</name>
    <dbReference type="NCBI Taxonomy" id="1221500"/>
    <lineage>
        <taxon>Bacteria</taxon>
        <taxon>Bacillati</taxon>
        <taxon>Bacillota</taxon>
        <taxon>Bacilli</taxon>
        <taxon>Bacillales</taxon>
        <taxon>Fictibacillaceae</taxon>
        <taxon>Fictibacillus</taxon>
    </lineage>
</organism>
<keyword evidence="2" id="KW-0067">ATP-binding</keyword>
<dbReference type="Pfam" id="PF14520">
    <property type="entry name" value="HHH_5"/>
    <property type="match status" value="1"/>
</dbReference>
<name>A0A160IQG1_9BACL</name>
<keyword evidence="1" id="KW-0233">DNA recombination</keyword>
<dbReference type="GO" id="GO:0005737">
    <property type="term" value="C:cytoplasm"/>
    <property type="evidence" value="ECO:0007669"/>
    <property type="project" value="UniProtKB-SubCell"/>
</dbReference>
<dbReference type="RefSeq" id="WP_066396504.1">
    <property type="nucleotide sequence ID" value="NZ_CP015378.1"/>
</dbReference>
<dbReference type="InterPro" id="IPR010994">
    <property type="entry name" value="RuvA_2-like"/>
</dbReference>
<dbReference type="InterPro" id="IPR012340">
    <property type="entry name" value="NA-bd_OB-fold"/>
</dbReference>
<dbReference type="GO" id="GO:0000400">
    <property type="term" value="F:four-way junction DNA binding"/>
    <property type="evidence" value="ECO:0007669"/>
    <property type="project" value="UniProtKB-UniRule"/>
</dbReference>
<dbReference type="SMART" id="SM00278">
    <property type="entry name" value="HhH1"/>
    <property type="match status" value="2"/>
</dbReference>
<dbReference type="SUPFAM" id="SSF46929">
    <property type="entry name" value="DNA helicase RuvA subunit, C-terminal domain"/>
    <property type="match status" value="1"/>
</dbReference>
<keyword evidence="1" id="KW-0238">DNA-binding</keyword>
<dbReference type="GO" id="GO:0005524">
    <property type="term" value="F:ATP binding"/>
    <property type="evidence" value="ECO:0007669"/>
    <property type="project" value="InterPro"/>
</dbReference>
<dbReference type="Proteomes" id="UP000076623">
    <property type="component" value="Chromosome"/>
</dbReference>
<feature type="region of interest" description="Domain II" evidence="1">
    <location>
        <begin position="62"/>
        <end position="139"/>
    </location>
</feature>
<comment type="subunit">
    <text evidence="1">Homotetramer. Forms an RuvA(8)-RuvB(12)-Holliday junction (HJ) complex. HJ DNA is sandwiched between 2 RuvA tetramers; dsDNA enters through RuvA and exits via RuvB. An RuvB hexamer assembles on each DNA strand where it exits the tetramer. Each RuvB hexamer is contacted by two RuvA subunits (via domain III) on 2 adjacent RuvB subunits; this complex drives branch migration. In the full resolvosome a probable DNA-RuvA(4)-RuvB(12)-RuvC(2) complex forms which resolves the HJ.</text>
</comment>